<gene>
    <name evidence="2" type="ORF">CCAP1982_LOCUS19647</name>
</gene>
<keyword evidence="3" id="KW-1185">Reference proteome</keyword>
<comment type="caution">
    <text evidence="2">The sequence shown here is derived from an EMBL/GenBank/DDBJ whole genome shotgun (WGS) entry which is preliminary data.</text>
</comment>
<dbReference type="Proteomes" id="UP000606786">
    <property type="component" value="Unassembled WGS sequence"/>
</dbReference>
<feature type="compositionally biased region" description="Polar residues" evidence="1">
    <location>
        <begin position="44"/>
        <end position="66"/>
    </location>
</feature>
<organism evidence="2 3">
    <name type="scientific">Ceratitis capitata</name>
    <name type="common">Mediterranean fruit fly</name>
    <name type="synonym">Tephritis capitata</name>
    <dbReference type="NCBI Taxonomy" id="7213"/>
    <lineage>
        <taxon>Eukaryota</taxon>
        <taxon>Metazoa</taxon>
        <taxon>Ecdysozoa</taxon>
        <taxon>Arthropoda</taxon>
        <taxon>Hexapoda</taxon>
        <taxon>Insecta</taxon>
        <taxon>Pterygota</taxon>
        <taxon>Neoptera</taxon>
        <taxon>Endopterygota</taxon>
        <taxon>Diptera</taxon>
        <taxon>Brachycera</taxon>
        <taxon>Muscomorpha</taxon>
        <taxon>Tephritoidea</taxon>
        <taxon>Tephritidae</taxon>
        <taxon>Ceratitis</taxon>
        <taxon>Ceratitis</taxon>
    </lineage>
</organism>
<proteinExistence type="predicted"/>
<protein>
    <submittedName>
        <fullName evidence="2">(Mediterranean fruit fly) hypothetical protein</fullName>
    </submittedName>
</protein>
<dbReference type="AlphaFoldDB" id="A0A811VBL9"/>
<feature type="compositionally biased region" description="Basic residues" evidence="1">
    <location>
        <begin position="30"/>
        <end position="43"/>
    </location>
</feature>
<feature type="compositionally biased region" description="Polar residues" evidence="1">
    <location>
        <begin position="1"/>
        <end position="11"/>
    </location>
</feature>
<feature type="compositionally biased region" description="Low complexity" evidence="1">
    <location>
        <begin position="12"/>
        <end position="29"/>
    </location>
</feature>
<feature type="region of interest" description="Disordered" evidence="1">
    <location>
        <begin position="1"/>
        <end position="97"/>
    </location>
</feature>
<evidence type="ECO:0000313" key="3">
    <source>
        <dbReference type="Proteomes" id="UP000606786"/>
    </source>
</evidence>
<sequence>MVTRASSVPHLNSSGGSSNESAAGSGSSGRKSRLPNSRTRRTGKSVTPTQARSTPGSMPRSRSLTHGMQRVAPQKSSSSSGGVGSRNTPVFLRSRENDSTQYYSHIYGYTRL</sequence>
<dbReference type="OrthoDB" id="3176171at2759"/>
<accession>A0A811VBL9</accession>
<evidence type="ECO:0000313" key="2">
    <source>
        <dbReference type="EMBL" id="CAD7011559.1"/>
    </source>
</evidence>
<dbReference type="EMBL" id="CAJHJT010000056">
    <property type="protein sequence ID" value="CAD7011559.1"/>
    <property type="molecule type" value="Genomic_DNA"/>
</dbReference>
<evidence type="ECO:0000256" key="1">
    <source>
        <dbReference type="SAM" id="MobiDB-lite"/>
    </source>
</evidence>
<name>A0A811VBL9_CERCA</name>
<reference evidence="2" key="1">
    <citation type="submission" date="2020-11" db="EMBL/GenBank/DDBJ databases">
        <authorList>
            <person name="Whitehead M."/>
        </authorList>
    </citation>
    <scope>NUCLEOTIDE SEQUENCE</scope>
    <source>
        <strain evidence="2">EGII</strain>
    </source>
</reference>